<comment type="caution">
    <text evidence="1">The sequence shown here is derived from an EMBL/GenBank/DDBJ whole genome shotgun (WGS) entry which is preliminary data.</text>
</comment>
<dbReference type="Gene3D" id="1.10.150.240">
    <property type="entry name" value="Putative phosphatase, domain 2"/>
    <property type="match status" value="1"/>
</dbReference>
<dbReference type="GO" id="GO:0016787">
    <property type="term" value="F:hydrolase activity"/>
    <property type="evidence" value="ECO:0007669"/>
    <property type="project" value="UniProtKB-KW"/>
</dbReference>
<sequence>MIAKPQLVLDLAGVLVSNFSKTFWLEVSGGSDISFQDMKEQFNEIRKDLWTGKMKEEHFWAWIRERVQRMSKEEAQESLIHSLEPLPGFIHLERWSRIADIHILSNHCKEWLEHVLTELEPYTRSITISNQVGLCKPDIQIFKYVEQYFDKDVCNGTILYIDDQEKNLKQAKSLGWNTLLADQEHTWIEKVEPILLRNAVQWQI</sequence>
<dbReference type="NCBIfam" id="TIGR01509">
    <property type="entry name" value="HAD-SF-IA-v3"/>
    <property type="match status" value="1"/>
</dbReference>
<dbReference type="SUPFAM" id="SSF56784">
    <property type="entry name" value="HAD-like"/>
    <property type="match status" value="1"/>
</dbReference>
<gene>
    <name evidence="1" type="ORF">GRF59_06825</name>
</gene>
<dbReference type="PANTHER" id="PTHR43611">
    <property type="entry name" value="ALPHA-D-GLUCOSE 1-PHOSPHATE PHOSPHATASE"/>
    <property type="match status" value="1"/>
</dbReference>
<dbReference type="RefSeq" id="WP_160496852.1">
    <property type="nucleotide sequence ID" value="NZ_WUBI01000001.1"/>
</dbReference>
<dbReference type="InterPro" id="IPR036412">
    <property type="entry name" value="HAD-like_sf"/>
</dbReference>
<dbReference type="AlphaFoldDB" id="A0A7X3LHA2"/>
<evidence type="ECO:0000313" key="2">
    <source>
        <dbReference type="Proteomes" id="UP000460318"/>
    </source>
</evidence>
<dbReference type="EMBL" id="WUBI01000001">
    <property type="protein sequence ID" value="MWV43343.1"/>
    <property type="molecule type" value="Genomic_DNA"/>
</dbReference>
<dbReference type="InterPro" id="IPR023214">
    <property type="entry name" value="HAD_sf"/>
</dbReference>
<dbReference type="Proteomes" id="UP000460318">
    <property type="component" value="Unassembled WGS sequence"/>
</dbReference>
<name>A0A7X3LHA2_9BACL</name>
<proteinExistence type="predicted"/>
<protein>
    <submittedName>
        <fullName evidence="1">HAD-IA family hydrolase</fullName>
    </submittedName>
</protein>
<organism evidence="1 2">
    <name type="scientific">Paenibacillus dendrobii</name>
    <dbReference type="NCBI Taxonomy" id="2691084"/>
    <lineage>
        <taxon>Bacteria</taxon>
        <taxon>Bacillati</taxon>
        <taxon>Bacillota</taxon>
        <taxon>Bacilli</taxon>
        <taxon>Bacillales</taxon>
        <taxon>Paenibacillaceae</taxon>
        <taxon>Paenibacillus</taxon>
    </lineage>
</organism>
<evidence type="ECO:0000313" key="1">
    <source>
        <dbReference type="EMBL" id="MWV43343.1"/>
    </source>
</evidence>
<accession>A0A7X3LHA2</accession>
<keyword evidence="2" id="KW-1185">Reference proteome</keyword>
<reference evidence="1 2" key="1">
    <citation type="submission" date="2019-12" db="EMBL/GenBank/DDBJ databases">
        <title>Paenibacillus sp. nov., an endophytic bacterium isolated from the stem of Dendrobium.</title>
        <authorList>
            <person name="Zhao R."/>
        </authorList>
    </citation>
    <scope>NUCLEOTIDE SEQUENCE [LARGE SCALE GENOMIC DNA]</scope>
    <source>
        <strain evidence="1 2">HJL G12</strain>
    </source>
</reference>
<keyword evidence="1" id="KW-0378">Hydrolase</keyword>
<dbReference type="Gene3D" id="3.40.50.1000">
    <property type="entry name" value="HAD superfamily/HAD-like"/>
    <property type="match status" value="1"/>
</dbReference>
<dbReference type="PANTHER" id="PTHR43611:SF3">
    <property type="entry name" value="FLAVIN MONONUCLEOTIDE HYDROLASE 1, CHLOROPLATIC"/>
    <property type="match status" value="1"/>
</dbReference>
<dbReference type="InterPro" id="IPR023198">
    <property type="entry name" value="PGP-like_dom2"/>
</dbReference>
<dbReference type="InterPro" id="IPR006439">
    <property type="entry name" value="HAD-SF_hydro_IA"/>
</dbReference>